<dbReference type="GO" id="GO:0043565">
    <property type="term" value="F:sequence-specific DNA binding"/>
    <property type="evidence" value="ECO:0007669"/>
    <property type="project" value="InterPro"/>
</dbReference>
<keyword evidence="1" id="KW-0175">Coiled coil</keyword>
<dbReference type="SUPFAM" id="SSF46689">
    <property type="entry name" value="Homeodomain-like"/>
    <property type="match status" value="1"/>
</dbReference>
<dbReference type="PANTHER" id="PTHR41302">
    <property type="entry name" value="PRESPORE-SPECIFIC TRANSCRIPTIONAL REGULATOR RSFA-RELATED"/>
    <property type="match status" value="1"/>
</dbReference>
<dbReference type="InterPro" id="IPR017930">
    <property type="entry name" value="Myb_dom"/>
</dbReference>
<proteinExistence type="predicted"/>
<comment type="caution">
    <text evidence="4">The sequence shown here is derived from an EMBL/GenBank/DDBJ whole genome shotgun (WGS) entry which is preliminary data.</text>
</comment>
<dbReference type="GO" id="GO:0006355">
    <property type="term" value="P:regulation of DNA-templated transcription"/>
    <property type="evidence" value="ECO:0007669"/>
    <property type="project" value="InterPro"/>
</dbReference>
<protein>
    <submittedName>
        <fullName evidence="4">Uncharacterized protein</fullName>
    </submittedName>
</protein>
<dbReference type="InterPro" id="IPR003106">
    <property type="entry name" value="Leu_zip_homeo"/>
</dbReference>
<gene>
    <name evidence="4" type="ORF">BAA01_13270</name>
</gene>
<name>A0A1Y3PK97_9BACI</name>
<dbReference type="Pfam" id="PF13921">
    <property type="entry name" value="Myb_DNA-bind_6"/>
    <property type="match status" value="1"/>
</dbReference>
<organism evidence="4 5">
    <name type="scientific">Bacillus thermozeamaize</name>
    <dbReference type="NCBI Taxonomy" id="230954"/>
    <lineage>
        <taxon>Bacteria</taxon>
        <taxon>Bacillati</taxon>
        <taxon>Bacillota</taxon>
        <taxon>Bacilli</taxon>
        <taxon>Bacillales</taxon>
        <taxon>Bacillaceae</taxon>
        <taxon>Bacillus</taxon>
    </lineage>
</organism>
<evidence type="ECO:0000313" key="4">
    <source>
        <dbReference type="EMBL" id="OUM87770.1"/>
    </source>
</evidence>
<dbReference type="Proteomes" id="UP000196475">
    <property type="component" value="Unassembled WGS sequence"/>
</dbReference>
<dbReference type="PANTHER" id="PTHR41302:SF2">
    <property type="entry name" value="PRESPORE SPECIFIC TRANSCRIPTIONAL ACTIVATOR RSFA"/>
    <property type="match status" value="1"/>
</dbReference>
<dbReference type="InterPro" id="IPR009057">
    <property type="entry name" value="Homeodomain-like_sf"/>
</dbReference>
<dbReference type="NCBIfam" id="TIGR02894">
    <property type="entry name" value="DNA_bind_RsfA"/>
    <property type="match status" value="1"/>
</dbReference>
<dbReference type="InterPro" id="IPR001005">
    <property type="entry name" value="SANT/Myb"/>
</dbReference>
<feature type="domain" description="HTH myb-type" evidence="3">
    <location>
        <begin position="1"/>
        <end position="60"/>
    </location>
</feature>
<reference evidence="5" key="1">
    <citation type="submission" date="2016-06" db="EMBL/GenBank/DDBJ databases">
        <authorList>
            <person name="Nascimento L."/>
            <person name="Pereira R.V."/>
            <person name="Martins L.F."/>
            <person name="Quaggio R.B."/>
            <person name="Silva A.M."/>
            <person name="Setubal J.C."/>
        </authorList>
    </citation>
    <scope>NUCLEOTIDE SEQUENCE [LARGE SCALE GENOMIC DNA]</scope>
</reference>
<evidence type="ECO:0000259" key="2">
    <source>
        <dbReference type="PROSITE" id="PS50090"/>
    </source>
</evidence>
<feature type="domain" description="Myb-like" evidence="2">
    <location>
        <begin position="1"/>
        <end position="56"/>
    </location>
</feature>
<feature type="coiled-coil region" evidence="1">
    <location>
        <begin position="109"/>
        <end position="167"/>
    </location>
</feature>
<dbReference type="Pfam" id="PF02183">
    <property type="entry name" value="HALZ"/>
    <property type="match status" value="1"/>
</dbReference>
<dbReference type="PROSITE" id="PS50090">
    <property type="entry name" value="MYB_LIKE"/>
    <property type="match status" value="1"/>
</dbReference>
<dbReference type="AlphaFoldDB" id="A0A1Y3PK97"/>
<dbReference type="PROSITE" id="PS51294">
    <property type="entry name" value="HTH_MYB"/>
    <property type="match status" value="1"/>
</dbReference>
<accession>A0A1Y3PK97</accession>
<evidence type="ECO:0000259" key="3">
    <source>
        <dbReference type="PROSITE" id="PS51294"/>
    </source>
</evidence>
<dbReference type="EMBL" id="LZRT01000070">
    <property type="protein sequence ID" value="OUM87770.1"/>
    <property type="molecule type" value="Genomic_DNA"/>
</dbReference>
<dbReference type="Gene3D" id="1.10.10.60">
    <property type="entry name" value="Homeodomain-like"/>
    <property type="match status" value="1"/>
</dbReference>
<sequence length="193" mass="22608">MTRRQDGWTADEDLLLAEITLRHIREGSTQLAAFEEVARRIGRTAAACGFRWNSYLRKKYQVAIQLAKSQRKRDLSGNGPKKTVQPAEEIGLSDVIRYLQGLHEKMVFHQNLEKEYEVLKECYETLKKEHETLKREYQQLMEEMRELKEATEDVQKLGEIMKRARELNLLEEPYNGAVTFVMESNGNLERMKT</sequence>
<evidence type="ECO:0000256" key="1">
    <source>
        <dbReference type="SAM" id="Coils"/>
    </source>
</evidence>
<evidence type="ECO:0000313" key="5">
    <source>
        <dbReference type="Proteomes" id="UP000196475"/>
    </source>
</evidence>
<dbReference type="InterPro" id="IPR014243">
    <property type="entry name" value="RsfA-like"/>
</dbReference>